<feature type="chain" id="PRO_5042195543" evidence="1">
    <location>
        <begin position="17"/>
        <end position="550"/>
    </location>
</feature>
<evidence type="ECO:0000256" key="1">
    <source>
        <dbReference type="SAM" id="SignalP"/>
    </source>
</evidence>
<protein>
    <submittedName>
        <fullName evidence="2">IgA peptidase M64-domain-containing protein</fullName>
    </submittedName>
</protein>
<organism evidence="2 3">
    <name type="scientific">Mycena pura</name>
    <dbReference type="NCBI Taxonomy" id="153505"/>
    <lineage>
        <taxon>Eukaryota</taxon>
        <taxon>Fungi</taxon>
        <taxon>Dikarya</taxon>
        <taxon>Basidiomycota</taxon>
        <taxon>Agaricomycotina</taxon>
        <taxon>Agaricomycetes</taxon>
        <taxon>Agaricomycetidae</taxon>
        <taxon>Agaricales</taxon>
        <taxon>Marasmiineae</taxon>
        <taxon>Mycenaceae</taxon>
        <taxon>Mycena</taxon>
    </lineage>
</organism>
<dbReference type="AlphaFoldDB" id="A0AAD6VFW7"/>
<evidence type="ECO:0000313" key="3">
    <source>
        <dbReference type="Proteomes" id="UP001219525"/>
    </source>
</evidence>
<dbReference type="Proteomes" id="UP001219525">
    <property type="component" value="Unassembled WGS sequence"/>
</dbReference>
<dbReference type="Pfam" id="PF09471">
    <property type="entry name" value="Peptidase_M64"/>
    <property type="match status" value="1"/>
</dbReference>
<accession>A0AAD6VFW7</accession>
<reference evidence="2" key="1">
    <citation type="submission" date="2023-03" db="EMBL/GenBank/DDBJ databases">
        <title>Massive genome expansion in bonnet fungi (Mycena s.s.) driven by repeated elements and novel gene families across ecological guilds.</title>
        <authorList>
            <consortium name="Lawrence Berkeley National Laboratory"/>
            <person name="Harder C.B."/>
            <person name="Miyauchi S."/>
            <person name="Viragh M."/>
            <person name="Kuo A."/>
            <person name="Thoen E."/>
            <person name="Andreopoulos B."/>
            <person name="Lu D."/>
            <person name="Skrede I."/>
            <person name="Drula E."/>
            <person name="Henrissat B."/>
            <person name="Morin E."/>
            <person name="Kohler A."/>
            <person name="Barry K."/>
            <person name="LaButti K."/>
            <person name="Morin E."/>
            <person name="Salamov A."/>
            <person name="Lipzen A."/>
            <person name="Mereny Z."/>
            <person name="Hegedus B."/>
            <person name="Baldrian P."/>
            <person name="Stursova M."/>
            <person name="Weitz H."/>
            <person name="Taylor A."/>
            <person name="Grigoriev I.V."/>
            <person name="Nagy L.G."/>
            <person name="Martin F."/>
            <person name="Kauserud H."/>
        </authorList>
    </citation>
    <scope>NUCLEOTIDE SEQUENCE</scope>
    <source>
        <strain evidence="2">9144</strain>
    </source>
</reference>
<name>A0AAD6VFW7_9AGAR</name>
<feature type="signal peptide" evidence="1">
    <location>
        <begin position="1"/>
        <end position="16"/>
    </location>
</feature>
<sequence>MLPSLLLAFAFSTVLAHSISTQQKGRHNAGKCVHEGHGEAKPELAPFLDTSQVRLAWPDTAQGPFEGVDVPSPPLDVIPLIVSGPSSNRVDLVFFSDGYVQDEREKFIEDATRLARDVSGNQTFNSVKPLLNFWAAFTPSNESGVGVGGKPKDTVFGLYRDGTELRGVYYAKPKVAGAACSSLGVQCDYPILLGNDPLYGGLGGRYTQASVITSSLANGPLILRHELGHSIIDVGEEYDGGFAYFGPNAHTNLSASIPWKQWLTNPNAARIERSVMPMQDYSWALLNTTTPWSVTFESSGAYARHLVRFSLSGLPEQSDLRVDLDGVDLRWTPHANIGLDRWHYDVHRPGGLSRGPHTLTFTLLNGARAPAAQLCSAEILEFGDEREFVSKPDHYSLYPTYSLDNTTTYRPTNEACLMRVVTTPNFCKACLEGLWLQLLRNVSLIDGIDESCIAHAEARMSTALSLRLVPLAQLRTAAVNNLHESYTVTWSKDGAVLDDLTNKTRVVVEPGTYSVSVKYTTSEVRVDQDNRLSAHMDYTVTDNCAGRFIE</sequence>
<dbReference type="InterPro" id="IPR024079">
    <property type="entry name" value="MetalloPept_cat_dom_sf"/>
</dbReference>
<dbReference type="EMBL" id="JARJCW010000041">
    <property type="protein sequence ID" value="KAJ7205992.1"/>
    <property type="molecule type" value="Genomic_DNA"/>
</dbReference>
<dbReference type="GO" id="GO:0008237">
    <property type="term" value="F:metallopeptidase activity"/>
    <property type="evidence" value="ECO:0007669"/>
    <property type="project" value="InterPro"/>
</dbReference>
<dbReference type="Gene3D" id="3.40.390.10">
    <property type="entry name" value="Collagenase (Catalytic Domain)"/>
    <property type="match status" value="1"/>
</dbReference>
<proteinExistence type="predicted"/>
<evidence type="ECO:0000313" key="2">
    <source>
        <dbReference type="EMBL" id="KAJ7205992.1"/>
    </source>
</evidence>
<dbReference type="InterPro" id="IPR019026">
    <property type="entry name" value="Peptidase_M64_IgA"/>
</dbReference>
<comment type="caution">
    <text evidence="2">The sequence shown here is derived from an EMBL/GenBank/DDBJ whole genome shotgun (WGS) entry which is preliminary data.</text>
</comment>
<keyword evidence="3" id="KW-1185">Reference proteome</keyword>
<keyword evidence="1" id="KW-0732">Signal</keyword>
<gene>
    <name evidence="2" type="ORF">GGX14DRAFT_643886</name>
</gene>